<accession>A0AAV7UCM6</accession>
<organism evidence="2 3">
    <name type="scientific">Pleurodeles waltl</name>
    <name type="common">Iberian ribbed newt</name>
    <dbReference type="NCBI Taxonomy" id="8319"/>
    <lineage>
        <taxon>Eukaryota</taxon>
        <taxon>Metazoa</taxon>
        <taxon>Chordata</taxon>
        <taxon>Craniata</taxon>
        <taxon>Vertebrata</taxon>
        <taxon>Euteleostomi</taxon>
        <taxon>Amphibia</taxon>
        <taxon>Batrachia</taxon>
        <taxon>Caudata</taxon>
        <taxon>Salamandroidea</taxon>
        <taxon>Salamandridae</taxon>
        <taxon>Pleurodelinae</taxon>
        <taxon>Pleurodeles</taxon>
    </lineage>
</organism>
<feature type="region of interest" description="Disordered" evidence="1">
    <location>
        <begin position="1"/>
        <end position="83"/>
    </location>
</feature>
<gene>
    <name evidence="2" type="ORF">NDU88_002841</name>
</gene>
<evidence type="ECO:0000256" key="1">
    <source>
        <dbReference type="SAM" id="MobiDB-lite"/>
    </source>
</evidence>
<keyword evidence="3" id="KW-1185">Reference proteome</keyword>
<dbReference type="AlphaFoldDB" id="A0AAV7UCM6"/>
<evidence type="ECO:0000313" key="3">
    <source>
        <dbReference type="Proteomes" id="UP001066276"/>
    </source>
</evidence>
<feature type="compositionally biased region" description="Basic and acidic residues" evidence="1">
    <location>
        <begin position="32"/>
        <end position="59"/>
    </location>
</feature>
<reference evidence="2" key="1">
    <citation type="journal article" date="2022" name="bioRxiv">
        <title>Sequencing and chromosome-scale assembly of the giantPleurodeles waltlgenome.</title>
        <authorList>
            <person name="Brown T."/>
            <person name="Elewa A."/>
            <person name="Iarovenko S."/>
            <person name="Subramanian E."/>
            <person name="Araus A.J."/>
            <person name="Petzold A."/>
            <person name="Susuki M."/>
            <person name="Suzuki K.-i.T."/>
            <person name="Hayashi T."/>
            <person name="Toyoda A."/>
            <person name="Oliveira C."/>
            <person name="Osipova E."/>
            <person name="Leigh N.D."/>
            <person name="Simon A."/>
            <person name="Yun M.H."/>
        </authorList>
    </citation>
    <scope>NUCLEOTIDE SEQUENCE</scope>
    <source>
        <strain evidence="2">20211129_DDA</strain>
        <tissue evidence="2">Liver</tissue>
    </source>
</reference>
<comment type="caution">
    <text evidence="2">The sequence shown here is derived from an EMBL/GenBank/DDBJ whole genome shotgun (WGS) entry which is preliminary data.</text>
</comment>
<feature type="compositionally biased region" description="Gly residues" evidence="1">
    <location>
        <begin position="66"/>
        <end position="76"/>
    </location>
</feature>
<sequence length="146" mass="15683">MGIPYPDVLHTGTNQHALPGDGRHQQLLRTVTRIEKEDGGDFEREKEEGERGREDHGCEADSEGGDNFGGGGGSGRNGRSSLVAVFPVASKGDTETTTSTEAAAEDQEAVRLNSGHALGRAWPLQVHGQVLPVGGRWKDERRNKRG</sequence>
<name>A0AAV7UCM6_PLEWA</name>
<proteinExistence type="predicted"/>
<dbReference type="Proteomes" id="UP001066276">
    <property type="component" value="Chromosome 3_1"/>
</dbReference>
<protein>
    <submittedName>
        <fullName evidence="2">Uncharacterized protein</fullName>
    </submittedName>
</protein>
<evidence type="ECO:0000313" key="2">
    <source>
        <dbReference type="EMBL" id="KAJ1186056.1"/>
    </source>
</evidence>
<dbReference type="EMBL" id="JANPWB010000005">
    <property type="protein sequence ID" value="KAJ1186056.1"/>
    <property type="molecule type" value="Genomic_DNA"/>
</dbReference>